<dbReference type="EMBL" id="MK072383">
    <property type="protein sequence ID" value="AYV82447.1"/>
    <property type="molecule type" value="Genomic_DNA"/>
</dbReference>
<sequence length="96" mass="11062">MAESTSMLRVFEQILGCEAYFEDSGKGLRKAKAFLHERAKKIEAYDGGTFAHEIQTLCVERICSNQVYDYEKDRKKGDPFERVYSYGDDDDDSDDD</sequence>
<protein>
    <submittedName>
        <fullName evidence="1">Uncharacterized protein</fullName>
    </submittedName>
</protein>
<proteinExistence type="predicted"/>
<reference evidence="1" key="1">
    <citation type="submission" date="2018-10" db="EMBL/GenBank/DDBJ databases">
        <title>Hidden diversity of soil giant viruses.</title>
        <authorList>
            <person name="Schulz F."/>
            <person name="Alteio L."/>
            <person name="Goudeau D."/>
            <person name="Ryan E.M."/>
            <person name="Malmstrom R.R."/>
            <person name="Blanchard J."/>
            <person name="Woyke T."/>
        </authorList>
    </citation>
    <scope>NUCLEOTIDE SEQUENCE</scope>
    <source>
        <strain evidence="1">HYV1</strain>
    </source>
</reference>
<accession>A0A3G5A5E4</accession>
<gene>
    <name evidence="1" type="ORF">Hyperionvirus1_26</name>
</gene>
<evidence type="ECO:0000313" key="1">
    <source>
        <dbReference type="EMBL" id="AYV82447.1"/>
    </source>
</evidence>
<name>A0A3G5A5E4_9VIRU</name>
<organism evidence="1">
    <name type="scientific">Hyperionvirus sp</name>
    <dbReference type="NCBI Taxonomy" id="2487770"/>
    <lineage>
        <taxon>Viruses</taxon>
        <taxon>Varidnaviria</taxon>
        <taxon>Bamfordvirae</taxon>
        <taxon>Nucleocytoviricota</taxon>
        <taxon>Megaviricetes</taxon>
        <taxon>Imitervirales</taxon>
        <taxon>Mimiviridae</taxon>
        <taxon>Klosneuvirinae</taxon>
    </lineage>
</organism>